<reference evidence="11" key="1">
    <citation type="submission" date="2016-06" db="UniProtKB">
        <authorList>
            <consortium name="WormBaseParasite"/>
        </authorList>
    </citation>
    <scope>IDENTIFICATION</scope>
</reference>
<dbReference type="InterPro" id="IPR050304">
    <property type="entry name" value="MT-severing_AAA_ATPase"/>
</dbReference>
<evidence type="ECO:0000313" key="10">
    <source>
        <dbReference type="Proteomes" id="UP000270296"/>
    </source>
</evidence>
<organism evidence="11">
    <name type="scientific">Soboliphyme baturini</name>
    <dbReference type="NCBI Taxonomy" id="241478"/>
    <lineage>
        <taxon>Eukaryota</taxon>
        <taxon>Metazoa</taxon>
        <taxon>Ecdysozoa</taxon>
        <taxon>Nematoda</taxon>
        <taxon>Enoplea</taxon>
        <taxon>Dorylaimia</taxon>
        <taxon>Dioctophymatida</taxon>
        <taxon>Dioctophymatoidea</taxon>
        <taxon>Soboliphymatidae</taxon>
        <taxon>Soboliphyme</taxon>
    </lineage>
</organism>
<evidence type="ECO:0000256" key="6">
    <source>
        <dbReference type="ARBA" id="ARBA00038871"/>
    </source>
</evidence>
<evidence type="ECO:0000256" key="3">
    <source>
        <dbReference type="ARBA" id="ARBA00022840"/>
    </source>
</evidence>
<dbReference type="EMBL" id="UZAM01014545">
    <property type="protein sequence ID" value="VDP34498.1"/>
    <property type="molecule type" value="Genomic_DNA"/>
</dbReference>
<dbReference type="GO" id="GO:0005524">
    <property type="term" value="F:ATP binding"/>
    <property type="evidence" value="ECO:0007669"/>
    <property type="project" value="UniProtKB-KW"/>
</dbReference>
<sequence>MIFVEDDGTEGVYTISLQDDAIYDICLVGLQNAKQALYEAVILPALRPELFTGLRSPVQGILLFGPPGNGKSMLAKAVAGESKCVFFNVSAASLVSKWVGEAEKLVKAMFLLARKVQPAIIFIDEIDSILRERSGSDSEVSRRLKTEFLVHFDGVGSDPSDRLLVMGATNRPYDLDEAVLRRFPKRIYVGLPELNDRILLVERLLKDQVNCMTEAHIRRVAEKTDGYSNSDLKNLAKEAAMGPLRAKLFFNTYFHIIMSWLMTSTIIVKNNCSQDDLGPVSEYSCRVNTVLGIETVIDSGI</sequence>
<evidence type="ECO:0000259" key="8">
    <source>
        <dbReference type="SMART" id="SM00382"/>
    </source>
</evidence>
<evidence type="ECO:0000313" key="9">
    <source>
        <dbReference type="EMBL" id="VDP34498.1"/>
    </source>
</evidence>
<dbReference type="GO" id="GO:0008568">
    <property type="term" value="F:microtubule severing ATPase activity"/>
    <property type="evidence" value="ECO:0007669"/>
    <property type="project" value="UniProtKB-EC"/>
</dbReference>
<dbReference type="Pfam" id="PF00004">
    <property type="entry name" value="AAA"/>
    <property type="match status" value="1"/>
</dbReference>
<dbReference type="CDD" id="cd19509">
    <property type="entry name" value="RecA-like_VPS4-like"/>
    <property type="match status" value="1"/>
</dbReference>
<dbReference type="SMART" id="SM00382">
    <property type="entry name" value="AAA"/>
    <property type="match status" value="1"/>
</dbReference>
<keyword evidence="1" id="KW-0493">Microtubule</keyword>
<dbReference type="InterPro" id="IPR041569">
    <property type="entry name" value="AAA_lid_3"/>
</dbReference>
<accession>A0A183J4H5</accession>
<evidence type="ECO:0000256" key="2">
    <source>
        <dbReference type="ARBA" id="ARBA00022741"/>
    </source>
</evidence>
<dbReference type="InterPro" id="IPR027417">
    <property type="entry name" value="P-loop_NTPase"/>
</dbReference>
<dbReference type="Proteomes" id="UP000270296">
    <property type="component" value="Unassembled WGS sequence"/>
</dbReference>
<dbReference type="GO" id="GO:0005874">
    <property type="term" value="C:microtubule"/>
    <property type="evidence" value="ECO:0007669"/>
    <property type="project" value="UniProtKB-KW"/>
</dbReference>
<gene>
    <name evidence="9" type="ORF">SBAD_LOCUS10773</name>
</gene>
<protein>
    <recommendedName>
        <fullName evidence="6">microtubule-severing ATPase</fullName>
        <ecNumber evidence="6">5.6.1.1</ecNumber>
    </recommendedName>
</protein>
<reference evidence="9 10" key="2">
    <citation type="submission" date="2018-11" db="EMBL/GenBank/DDBJ databases">
        <authorList>
            <consortium name="Pathogen Informatics"/>
        </authorList>
    </citation>
    <scope>NUCLEOTIDE SEQUENCE [LARGE SCALE GENOMIC DNA]</scope>
</reference>
<dbReference type="GO" id="GO:0016887">
    <property type="term" value="F:ATP hydrolysis activity"/>
    <property type="evidence" value="ECO:0007669"/>
    <property type="project" value="InterPro"/>
</dbReference>
<dbReference type="AlphaFoldDB" id="A0A183J4H5"/>
<name>A0A183J4H5_9BILA</name>
<keyword evidence="3 7" id="KW-0067">ATP-binding</keyword>
<dbReference type="Pfam" id="PF17862">
    <property type="entry name" value="AAA_lid_3"/>
    <property type="match status" value="1"/>
</dbReference>
<dbReference type="EC" id="5.6.1.1" evidence="6"/>
<proteinExistence type="inferred from homology"/>
<dbReference type="InterPro" id="IPR003959">
    <property type="entry name" value="ATPase_AAA_core"/>
</dbReference>
<dbReference type="WBParaSite" id="SBAD_0001114901-mRNA-1">
    <property type="protein sequence ID" value="SBAD_0001114901-mRNA-1"/>
    <property type="gene ID" value="SBAD_0001114901"/>
</dbReference>
<evidence type="ECO:0000256" key="7">
    <source>
        <dbReference type="RuleBase" id="RU003651"/>
    </source>
</evidence>
<dbReference type="InterPro" id="IPR003593">
    <property type="entry name" value="AAA+_ATPase"/>
</dbReference>
<comment type="similarity">
    <text evidence="7">Belongs to the AAA ATPase family.</text>
</comment>
<evidence type="ECO:0000256" key="1">
    <source>
        <dbReference type="ARBA" id="ARBA00022701"/>
    </source>
</evidence>
<evidence type="ECO:0000256" key="4">
    <source>
        <dbReference type="ARBA" id="ARBA00023235"/>
    </source>
</evidence>
<keyword evidence="2 7" id="KW-0547">Nucleotide-binding</keyword>
<dbReference type="FunFam" id="3.40.50.300:FF:002588">
    <property type="entry name" value="ATPase, AAA family"/>
    <property type="match status" value="1"/>
</dbReference>
<dbReference type="OrthoDB" id="10251136at2759"/>
<evidence type="ECO:0000256" key="5">
    <source>
        <dbReference type="ARBA" id="ARBA00036378"/>
    </source>
</evidence>
<dbReference type="SUPFAM" id="SSF52540">
    <property type="entry name" value="P-loop containing nucleoside triphosphate hydrolases"/>
    <property type="match status" value="1"/>
</dbReference>
<dbReference type="Gene3D" id="3.40.50.300">
    <property type="entry name" value="P-loop containing nucleotide triphosphate hydrolases"/>
    <property type="match status" value="1"/>
</dbReference>
<dbReference type="PROSITE" id="PS00674">
    <property type="entry name" value="AAA"/>
    <property type="match status" value="1"/>
</dbReference>
<feature type="domain" description="AAA+ ATPase" evidence="8">
    <location>
        <begin position="57"/>
        <end position="193"/>
    </location>
</feature>
<dbReference type="Gene3D" id="1.10.8.60">
    <property type="match status" value="1"/>
</dbReference>
<keyword evidence="10" id="KW-1185">Reference proteome</keyword>
<dbReference type="InterPro" id="IPR003960">
    <property type="entry name" value="ATPase_AAA_CS"/>
</dbReference>
<comment type="catalytic activity">
    <reaction evidence="5">
        <text>n ATP + n H2O + a microtubule = n ADP + n phosphate + (n+1) alpha/beta tubulin heterodimers.</text>
        <dbReference type="EC" id="5.6.1.1"/>
    </reaction>
</comment>
<dbReference type="PANTHER" id="PTHR23074:SF86">
    <property type="entry name" value="SPASTIN"/>
    <property type="match status" value="1"/>
</dbReference>
<keyword evidence="4" id="KW-0413">Isomerase</keyword>
<evidence type="ECO:0000313" key="11">
    <source>
        <dbReference type="WBParaSite" id="SBAD_0001114901-mRNA-1"/>
    </source>
</evidence>
<dbReference type="PANTHER" id="PTHR23074">
    <property type="entry name" value="AAA DOMAIN-CONTAINING"/>
    <property type="match status" value="1"/>
</dbReference>